<dbReference type="PATRIC" id="fig|1088868.3.peg.1779"/>
<accession>G6F2C6</accession>
<dbReference type="GO" id="GO:0005524">
    <property type="term" value="F:ATP binding"/>
    <property type="evidence" value="ECO:0007669"/>
    <property type="project" value="UniProtKB-KW"/>
</dbReference>
<organism evidence="3 4">
    <name type="scientific">Commensalibacter intestini A911</name>
    <dbReference type="NCBI Taxonomy" id="1088868"/>
    <lineage>
        <taxon>Bacteria</taxon>
        <taxon>Pseudomonadati</taxon>
        <taxon>Pseudomonadota</taxon>
        <taxon>Alphaproteobacteria</taxon>
        <taxon>Acetobacterales</taxon>
        <taxon>Acetobacteraceae</taxon>
    </lineage>
</organism>
<dbReference type="GO" id="GO:0016887">
    <property type="term" value="F:ATP hydrolysis activity"/>
    <property type="evidence" value="ECO:0007669"/>
    <property type="project" value="InterPro"/>
</dbReference>
<dbReference type="SUPFAM" id="SSF52540">
    <property type="entry name" value="P-loop containing nucleoside triphosphate hydrolases"/>
    <property type="match status" value="1"/>
</dbReference>
<name>G6F2C6_9PROT</name>
<protein>
    <recommendedName>
        <fullName evidence="5">ATPase</fullName>
    </recommendedName>
</protein>
<dbReference type="STRING" id="1088868.CIN_17720"/>
<dbReference type="PANTHER" id="PTHR12169">
    <property type="entry name" value="ATPASE N2B"/>
    <property type="match status" value="1"/>
</dbReference>
<dbReference type="AlphaFoldDB" id="G6F2C6"/>
<evidence type="ECO:0000256" key="2">
    <source>
        <dbReference type="ARBA" id="ARBA00022840"/>
    </source>
</evidence>
<proteinExistence type="predicted"/>
<evidence type="ECO:0000313" key="4">
    <source>
        <dbReference type="Proteomes" id="UP000005939"/>
    </source>
</evidence>
<sequence length="379" mass="43482">MTEKEWNMNLPSAVYQERVKAETLKQDAAQQKIVFMLDQLCKSLATYQPAVHSAGGMLGALKSIWQKPVQPPKGLYLVGSVGRGKSMLMDLFYAQVPVQYKIRTHFHIFMQETYKRFHVLKQRSGKGGDPIPTLARELAQKAWLLCFDEFQINDIADAVLLGRLFEQLFALGVVVVATSNVRIKNLFQNRPGADAFKPFIKILSQQMNEVELNAAQDYRLGRSENEQRWLIPCTMHNKEQLDHVFLRESHGVPEKEEMLLVMGRKLNVPHAAGDVARFKFADLCDVALGVGDYLALAQRFKTIILDDIPVFNPENVNVIERFTMLIDVLYEQNVKLYVSAETDFEHIYRKEDRRSFFERTISRLNEMQGQNWGNVARAV</sequence>
<dbReference type="PANTHER" id="PTHR12169:SF6">
    <property type="entry name" value="AFG1-LIKE ATPASE"/>
    <property type="match status" value="1"/>
</dbReference>
<reference evidence="3 4" key="1">
    <citation type="submission" date="2011-10" db="EMBL/GenBank/DDBJ databases">
        <title>Genome Sequence of Commensalibacter intestini A911, isolated from Drosophila gut.</title>
        <authorList>
            <person name="Lee W.-J."/>
            <person name="Kim E.-K."/>
        </authorList>
    </citation>
    <scope>NUCLEOTIDE SEQUENCE [LARGE SCALE GENOMIC DNA]</scope>
    <source>
        <strain evidence="3 4">A911</strain>
    </source>
</reference>
<dbReference type="GO" id="GO:0005737">
    <property type="term" value="C:cytoplasm"/>
    <property type="evidence" value="ECO:0007669"/>
    <property type="project" value="TreeGrafter"/>
</dbReference>
<dbReference type="EMBL" id="AGFR01000009">
    <property type="protein sequence ID" value="EHD13580.1"/>
    <property type="molecule type" value="Genomic_DNA"/>
</dbReference>
<evidence type="ECO:0000313" key="3">
    <source>
        <dbReference type="EMBL" id="EHD13580.1"/>
    </source>
</evidence>
<evidence type="ECO:0000256" key="1">
    <source>
        <dbReference type="ARBA" id="ARBA00022741"/>
    </source>
</evidence>
<dbReference type="eggNOG" id="COG1485">
    <property type="taxonomic scope" value="Bacteria"/>
</dbReference>
<comment type="caution">
    <text evidence="3">The sequence shown here is derived from an EMBL/GenBank/DDBJ whole genome shotgun (WGS) entry which is preliminary data.</text>
</comment>
<dbReference type="Proteomes" id="UP000005939">
    <property type="component" value="Unassembled WGS sequence"/>
</dbReference>
<dbReference type="NCBIfam" id="NF040713">
    <property type="entry name" value="ZapE"/>
    <property type="match status" value="1"/>
</dbReference>
<evidence type="ECO:0008006" key="5">
    <source>
        <dbReference type="Google" id="ProtNLM"/>
    </source>
</evidence>
<gene>
    <name evidence="3" type="ORF">CIN_17720</name>
</gene>
<dbReference type="InterPro" id="IPR005654">
    <property type="entry name" value="ATPase_AFG1-like"/>
</dbReference>
<dbReference type="Pfam" id="PF03969">
    <property type="entry name" value="AFG1_ATPase"/>
    <property type="match status" value="1"/>
</dbReference>
<dbReference type="InterPro" id="IPR027417">
    <property type="entry name" value="P-loop_NTPase"/>
</dbReference>
<keyword evidence="2" id="KW-0067">ATP-binding</keyword>
<keyword evidence="1" id="KW-0547">Nucleotide-binding</keyword>
<dbReference type="Gene3D" id="3.40.50.300">
    <property type="entry name" value="P-loop containing nucleotide triphosphate hydrolases"/>
    <property type="match status" value="1"/>
</dbReference>